<dbReference type="GO" id="GO:0006508">
    <property type="term" value="P:proteolysis"/>
    <property type="evidence" value="ECO:0007669"/>
    <property type="project" value="UniProtKB-KW"/>
</dbReference>
<dbReference type="Pfam" id="PF14543">
    <property type="entry name" value="TAXi_N"/>
    <property type="match status" value="1"/>
</dbReference>
<feature type="domain" description="Peptidase A1" evidence="8">
    <location>
        <begin position="65"/>
        <end position="403"/>
    </location>
</feature>
<organism evidence="9 10">
    <name type="scientific">Lupinus luteus</name>
    <name type="common">European yellow lupine</name>
    <dbReference type="NCBI Taxonomy" id="3873"/>
    <lineage>
        <taxon>Eukaryota</taxon>
        <taxon>Viridiplantae</taxon>
        <taxon>Streptophyta</taxon>
        <taxon>Embryophyta</taxon>
        <taxon>Tracheophyta</taxon>
        <taxon>Spermatophyta</taxon>
        <taxon>Magnoliopsida</taxon>
        <taxon>eudicotyledons</taxon>
        <taxon>Gunneridae</taxon>
        <taxon>Pentapetalae</taxon>
        <taxon>rosids</taxon>
        <taxon>fabids</taxon>
        <taxon>Fabales</taxon>
        <taxon>Fabaceae</taxon>
        <taxon>Papilionoideae</taxon>
        <taxon>50 kb inversion clade</taxon>
        <taxon>genistoids sensu lato</taxon>
        <taxon>core genistoids</taxon>
        <taxon>Genisteae</taxon>
        <taxon>Lupinus</taxon>
    </lineage>
</organism>
<accession>A0AAV1YMN4</accession>
<comment type="similarity">
    <text evidence="2">Belongs to the peptidase A1 family.</text>
</comment>
<evidence type="ECO:0000313" key="9">
    <source>
        <dbReference type="EMBL" id="CAL0335301.1"/>
    </source>
</evidence>
<evidence type="ECO:0000256" key="5">
    <source>
        <dbReference type="ARBA" id="ARBA00022750"/>
    </source>
</evidence>
<dbReference type="CDD" id="cd05476">
    <property type="entry name" value="pepsin_A_like_plant"/>
    <property type="match status" value="1"/>
</dbReference>
<dbReference type="PANTHER" id="PTHR47967">
    <property type="entry name" value="OS07G0603500 PROTEIN-RELATED"/>
    <property type="match status" value="1"/>
</dbReference>
<name>A0AAV1YMN4_LUPLU</name>
<reference evidence="9 10" key="1">
    <citation type="submission" date="2024-03" db="EMBL/GenBank/DDBJ databases">
        <authorList>
            <person name="Martinez-Hernandez J."/>
        </authorList>
    </citation>
    <scope>NUCLEOTIDE SEQUENCE [LARGE SCALE GENOMIC DNA]</scope>
</reference>
<evidence type="ECO:0000256" key="3">
    <source>
        <dbReference type="ARBA" id="ARBA00022525"/>
    </source>
</evidence>
<keyword evidence="3" id="KW-0964">Secreted</keyword>
<evidence type="ECO:0000256" key="6">
    <source>
        <dbReference type="ARBA" id="ARBA00022801"/>
    </source>
</evidence>
<dbReference type="InterPro" id="IPR001969">
    <property type="entry name" value="Aspartic_peptidase_AS"/>
</dbReference>
<dbReference type="InterPro" id="IPR032799">
    <property type="entry name" value="TAXi_C"/>
</dbReference>
<sequence>MIMGYPILFHLSFLFASLFILLISFSTIEVVNGGFSVNLIRINSTNVAHLLDTVQSPIIADDGVHIIEMSLGNPPTKYYGLMDTGSDLVWSQCLPCDDCFPQKYPYFDPKKSSTYTNVYCQEHECNQLEEKNKGCSSNNQCSYTYSYADSSITQGELALDTITLESSSGGVIPLQYMIFGCGHKNSGIFDNKMMGIVGLGRGSLSLISQIGPSFGGRRFSHCFIPYSNDNNLPSIMSFGSGSEVVGDGVVSTPLITKQSKPFYYVTLKGISVGDTYLSLHSSSKGNMIIDSGTTLTVLPQKLYDQLVDEVKKQVPLQHITDDPEFADRLCYRSTNLQDPILTTHFEGADLQLKPIQTFYRLKVGVSCFAFRSTSNDAFGIYGNLVQTNYLIGFDLEREVVSFKATQCDIHQSLV</sequence>
<dbReference type="Proteomes" id="UP001497480">
    <property type="component" value="Unassembled WGS sequence"/>
</dbReference>
<dbReference type="AlphaFoldDB" id="A0AAV1YMN4"/>
<dbReference type="EMBL" id="CAXHTB010000026">
    <property type="protein sequence ID" value="CAL0335301.1"/>
    <property type="molecule type" value="Genomic_DNA"/>
</dbReference>
<evidence type="ECO:0000256" key="2">
    <source>
        <dbReference type="ARBA" id="ARBA00007447"/>
    </source>
</evidence>
<dbReference type="PROSITE" id="PS00141">
    <property type="entry name" value="ASP_PROTEASE"/>
    <property type="match status" value="1"/>
</dbReference>
<dbReference type="GO" id="GO:0005576">
    <property type="term" value="C:extracellular region"/>
    <property type="evidence" value="ECO:0007669"/>
    <property type="project" value="UniProtKB-SubCell"/>
</dbReference>
<dbReference type="SUPFAM" id="SSF50630">
    <property type="entry name" value="Acid proteases"/>
    <property type="match status" value="1"/>
</dbReference>
<dbReference type="FunFam" id="2.40.70.10:FF:000050">
    <property type="entry name" value="Aspartic proteinase CDR1"/>
    <property type="match status" value="1"/>
</dbReference>
<keyword evidence="4" id="KW-0645">Protease</keyword>
<dbReference type="Pfam" id="PF14541">
    <property type="entry name" value="TAXi_C"/>
    <property type="match status" value="1"/>
</dbReference>
<keyword evidence="6" id="KW-0378">Hydrolase</keyword>
<dbReference type="FunFam" id="2.40.70.10:FF:000031">
    <property type="entry name" value="Aspartyl protease AED1"/>
    <property type="match status" value="1"/>
</dbReference>
<dbReference type="PROSITE" id="PS51767">
    <property type="entry name" value="PEPTIDASE_A1"/>
    <property type="match status" value="1"/>
</dbReference>
<dbReference type="InterPro" id="IPR032861">
    <property type="entry name" value="TAXi_N"/>
</dbReference>
<dbReference type="InterPro" id="IPR021109">
    <property type="entry name" value="Peptidase_aspartic_dom_sf"/>
</dbReference>
<keyword evidence="10" id="KW-1185">Reference proteome</keyword>
<gene>
    <name evidence="9" type="ORF">LLUT_LOCUS36361</name>
</gene>
<dbReference type="InterPro" id="IPR051708">
    <property type="entry name" value="Plant_Aspart_Prot_A1"/>
</dbReference>
<dbReference type="InterPro" id="IPR034161">
    <property type="entry name" value="Pepsin-like_plant"/>
</dbReference>
<keyword evidence="5" id="KW-0064">Aspartyl protease</keyword>
<dbReference type="PANTHER" id="PTHR47967:SF39">
    <property type="entry name" value="ASPARTYL PROTEASE FAMILY PROTEIN, PUTATIVE-RELATED"/>
    <property type="match status" value="1"/>
</dbReference>
<dbReference type="Gene3D" id="2.40.70.10">
    <property type="entry name" value="Acid Proteases"/>
    <property type="match status" value="2"/>
</dbReference>
<dbReference type="InterPro" id="IPR033121">
    <property type="entry name" value="PEPTIDASE_A1"/>
</dbReference>
<evidence type="ECO:0000256" key="1">
    <source>
        <dbReference type="ARBA" id="ARBA00004613"/>
    </source>
</evidence>
<comment type="subcellular location">
    <subcellularLocation>
        <location evidence="1">Secreted</location>
    </subcellularLocation>
</comment>
<dbReference type="GO" id="GO:0004190">
    <property type="term" value="F:aspartic-type endopeptidase activity"/>
    <property type="evidence" value="ECO:0007669"/>
    <property type="project" value="UniProtKB-KW"/>
</dbReference>
<evidence type="ECO:0000256" key="4">
    <source>
        <dbReference type="ARBA" id="ARBA00022670"/>
    </source>
</evidence>
<evidence type="ECO:0000313" key="10">
    <source>
        <dbReference type="Proteomes" id="UP001497480"/>
    </source>
</evidence>
<protein>
    <recommendedName>
        <fullName evidence="8">Peptidase A1 domain-containing protein</fullName>
    </recommendedName>
</protein>
<evidence type="ECO:0000256" key="7">
    <source>
        <dbReference type="ARBA" id="ARBA00023180"/>
    </source>
</evidence>
<comment type="caution">
    <text evidence="9">The sequence shown here is derived from an EMBL/GenBank/DDBJ whole genome shotgun (WGS) entry which is preliminary data.</text>
</comment>
<keyword evidence="7" id="KW-0325">Glycoprotein</keyword>
<evidence type="ECO:0000259" key="8">
    <source>
        <dbReference type="PROSITE" id="PS51767"/>
    </source>
</evidence>
<proteinExistence type="inferred from homology"/>